<evidence type="ECO:0000256" key="2">
    <source>
        <dbReference type="ARBA" id="ARBA00022618"/>
    </source>
</evidence>
<keyword evidence="6" id="KW-0573">Peptidoglycan synthesis</keyword>
<evidence type="ECO:0000256" key="9">
    <source>
        <dbReference type="NCBIfam" id="TIGR01081"/>
    </source>
</evidence>
<dbReference type="Proteomes" id="UP000705230">
    <property type="component" value="Unassembled WGS sequence"/>
</dbReference>
<evidence type="ECO:0000256" key="4">
    <source>
        <dbReference type="ARBA" id="ARBA00022840"/>
    </source>
</evidence>
<evidence type="ECO:0000313" key="13">
    <source>
        <dbReference type="EMBL" id="MBL6903543.1"/>
    </source>
</evidence>
<dbReference type="GO" id="GO:0071555">
    <property type="term" value="P:cell wall organization"/>
    <property type="evidence" value="ECO:0007669"/>
    <property type="project" value="UniProtKB-KW"/>
</dbReference>
<dbReference type="GO" id="GO:0005524">
    <property type="term" value="F:ATP binding"/>
    <property type="evidence" value="ECO:0007669"/>
    <property type="project" value="UniProtKB-KW"/>
</dbReference>
<dbReference type="GO" id="GO:0009252">
    <property type="term" value="P:peptidoglycan biosynthetic process"/>
    <property type="evidence" value="ECO:0007669"/>
    <property type="project" value="UniProtKB-UniRule"/>
</dbReference>
<dbReference type="EC" id="6.3.2.45" evidence="9"/>
<keyword evidence="4" id="KW-0067">ATP-binding</keyword>
<dbReference type="AlphaFoldDB" id="A0A937M2N9"/>
<dbReference type="GO" id="GO:0106418">
    <property type="term" value="F:UDP-N-acetylmuramate-L-alanyl-gamma-D-glutamyl-meso-2,6-diaminoheptanedioate ligase activity"/>
    <property type="evidence" value="ECO:0007669"/>
    <property type="project" value="UniProtKB-EC"/>
</dbReference>
<feature type="domain" description="Mur ligase central" evidence="12">
    <location>
        <begin position="106"/>
        <end position="283"/>
    </location>
</feature>
<evidence type="ECO:0000256" key="8">
    <source>
        <dbReference type="ARBA" id="ARBA00023316"/>
    </source>
</evidence>
<gene>
    <name evidence="13" type="primary">mpl</name>
    <name evidence="13" type="ORF">ISR29_05010</name>
</gene>
<dbReference type="InterPro" id="IPR000713">
    <property type="entry name" value="Mur_ligase_N"/>
</dbReference>
<accession>A0A937M2N9</accession>
<dbReference type="Gene3D" id="3.40.50.720">
    <property type="entry name" value="NAD(P)-binding Rossmann-like Domain"/>
    <property type="match status" value="1"/>
</dbReference>
<dbReference type="EMBL" id="JADHSG010000007">
    <property type="protein sequence ID" value="MBL6903543.1"/>
    <property type="molecule type" value="Genomic_DNA"/>
</dbReference>
<dbReference type="Gene3D" id="3.40.1190.10">
    <property type="entry name" value="Mur-like, catalytic domain"/>
    <property type="match status" value="1"/>
</dbReference>
<dbReference type="Gene3D" id="3.90.190.20">
    <property type="entry name" value="Mur ligase, C-terminal domain"/>
    <property type="match status" value="1"/>
</dbReference>
<evidence type="ECO:0000259" key="12">
    <source>
        <dbReference type="Pfam" id="PF08245"/>
    </source>
</evidence>
<keyword evidence="3" id="KW-0547">Nucleotide-binding</keyword>
<dbReference type="SUPFAM" id="SSF53623">
    <property type="entry name" value="MurD-like peptide ligases, catalytic domain"/>
    <property type="match status" value="1"/>
</dbReference>
<sequence length="435" mass="48668">MKIHILGICGTFMGGLAQILKESGHDITGADTQFYPPMSEHLEQLNIDTIEGYSVEAMPDADLFIIGNALSRGNPCVEFILDKKLPYKSGPEVLGEVLKNREVIAISGTHGKTSTAYMICHILLSQDLDIGFLVGGISDMIDGSARLGKDKLFVIEADEYDSAFFDKRSKFIHYSPNTLVINNIEFDHADIFNDLDDIKKQFHHLIKIIPENGNIVYFDEDKNTRDLLDQGCWSNLMPIGQENSFKINANNNSIHVLGTDHSLDEFEIFGAHNTKNILAAIAATNVNGVPAEDSIKSLKYFKGIKRRLELKYEDSSTIIIDDFAHHPTAIKYSIDAVKNKYKKSRILGLIELGSNTMSGGVHGDELIMAASNLDMTVWIDSKEALSNNCSHRYSNEDPCIEFIIKNINDFDILLIMTNKNSERLWSPIIEHVKNK</sequence>
<comment type="caution">
    <text evidence="13">The sequence shown here is derived from an EMBL/GenBank/DDBJ whole genome shotgun (WGS) entry which is preliminary data.</text>
</comment>
<keyword evidence="5" id="KW-0133">Cell shape</keyword>
<dbReference type="SUPFAM" id="SSF51984">
    <property type="entry name" value="MurCD N-terminal domain"/>
    <property type="match status" value="1"/>
</dbReference>
<dbReference type="InterPro" id="IPR013221">
    <property type="entry name" value="Mur_ligase_cen"/>
</dbReference>
<dbReference type="GO" id="GO:0008360">
    <property type="term" value="P:regulation of cell shape"/>
    <property type="evidence" value="ECO:0007669"/>
    <property type="project" value="UniProtKB-KW"/>
</dbReference>
<evidence type="ECO:0000256" key="5">
    <source>
        <dbReference type="ARBA" id="ARBA00022960"/>
    </source>
</evidence>
<keyword evidence="8" id="KW-0961">Cell wall biogenesis/degradation</keyword>
<evidence type="ECO:0000256" key="6">
    <source>
        <dbReference type="ARBA" id="ARBA00022984"/>
    </source>
</evidence>
<dbReference type="InterPro" id="IPR005757">
    <property type="entry name" value="Mpl"/>
</dbReference>
<dbReference type="Pfam" id="PF02875">
    <property type="entry name" value="Mur_ligase_C"/>
    <property type="match status" value="1"/>
</dbReference>
<dbReference type="InterPro" id="IPR036615">
    <property type="entry name" value="Mur_ligase_C_dom_sf"/>
</dbReference>
<dbReference type="InterPro" id="IPR004101">
    <property type="entry name" value="Mur_ligase_C"/>
</dbReference>
<dbReference type="PANTHER" id="PTHR43445">
    <property type="entry name" value="UDP-N-ACETYLMURAMATE--L-ALANINE LIGASE-RELATED"/>
    <property type="match status" value="1"/>
</dbReference>
<dbReference type="InterPro" id="IPR036565">
    <property type="entry name" value="Mur-like_cat_sf"/>
</dbReference>
<protein>
    <recommendedName>
        <fullName evidence="9">UDP-N-acetylmuramate:L-alanyl-gamma-D-glutamyl-meso-diaminopimelate ligase</fullName>
        <ecNumber evidence="9">6.3.2.45</ecNumber>
    </recommendedName>
</protein>
<evidence type="ECO:0000256" key="3">
    <source>
        <dbReference type="ARBA" id="ARBA00022741"/>
    </source>
</evidence>
<dbReference type="GO" id="GO:0051301">
    <property type="term" value="P:cell division"/>
    <property type="evidence" value="ECO:0007669"/>
    <property type="project" value="UniProtKB-KW"/>
</dbReference>
<evidence type="ECO:0000256" key="1">
    <source>
        <dbReference type="ARBA" id="ARBA00022598"/>
    </source>
</evidence>
<dbReference type="InterPro" id="IPR050061">
    <property type="entry name" value="MurCDEF_pg_biosynth"/>
</dbReference>
<reference evidence="13" key="1">
    <citation type="submission" date="2020-10" db="EMBL/GenBank/DDBJ databases">
        <title>Microbiome of the Black Sea water column analyzed by genome centric metagenomics.</title>
        <authorList>
            <person name="Cabello-Yeves P.J."/>
            <person name="Callieri C."/>
            <person name="Picazo A."/>
            <person name="Mehrshad M."/>
            <person name="Haro-Moreno J.M."/>
            <person name="Roda-Garcia J."/>
            <person name="Dzembekova N."/>
            <person name="Slabakova V."/>
            <person name="Slabakova N."/>
            <person name="Moncheva S."/>
            <person name="Rodriguez-Valera F."/>
        </authorList>
    </citation>
    <scope>NUCLEOTIDE SEQUENCE</scope>
    <source>
        <strain evidence="13">BS30m-G43</strain>
    </source>
</reference>
<feature type="domain" description="Mur ligase C-terminal" evidence="11">
    <location>
        <begin position="306"/>
        <end position="380"/>
    </location>
</feature>
<keyword evidence="7" id="KW-0131">Cell cycle</keyword>
<dbReference type="Pfam" id="PF01225">
    <property type="entry name" value="Mur_ligase"/>
    <property type="match status" value="1"/>
</dbReference>
<evidence type="ECO:0000259" key="11">
    <source>
        <dbReference type="Pfam" id="PF02875"/>
    </source>
</evidence>
<proteinExistence type="predicted"/>
<organism evidence="13 14">
    <name type="scientific">SAR86 cluster bacterium</name>
    <dbReference type="NCBI Taxonomy" id="2030880"/>
    <lineage>
        <taxon>Bacteria</taxon>
        <taxon>Pseudomonadati</taxon>
        <taxon>Pseudomonadota</taxon>
        <taxon>Gammaproteobacteria</taxon>
        <taxon>SAR86 cluster</taxon>
    </lineage>
</organism>
<dbReference type="Pfam" id="PF08245">
    <property type="entry name" value="Mur_ligase_M"/>
    <property type="match status" value="1"/>
</dbReference>
<evidence type="ECO:0000313" key="14">
    <source>
        <dbReference type="Proteomes" id="UP000705230"/>
    </source>
</evidence>
<feature type="domain" description="Mur ligase N-terminal catalytic" evidence="10">
    <location>
        <begin position="2"/>
        <end position="100"/>
    </location>
</feature>
<evidence type="ECO:0000256" key="7">
    <source>
        <dbReference type="ARBA" id="ARBA00023306"/>
    </source>
</evidence>
<evidence type="ECO:0000259" key="10">
    <source>
        <dbReference type="Pfam" id="PF01225"/>
    </source>
</evidence>
<dbReference type="SUPFAM" id="SSF53244">
    <property type="entry name" value="MurD-like peptide ligases, peptide-binding domain"/>
    <property type="match status" value="1"/>
</dbReference>
<keyword evidence="2" id="KW-0132">Cell division</keyword>
<dbReference type="NCBIfam" id="TIGR01081">
    <property type="entry name" value="mpl"/>
    <property type="match status" value="1"/>
</dbReference>
<dbReference type="PANTHER" id="PTHR43445:SF5">
    <property type="entry name" value="UDP-N-ACETYLMURAMATE--L-ALANYL-GAMMA-D-GLUTAMYL-MESO-2,6-DIAMINOHEPTANDIOATE LIGASE"/>
    <property type="match status" value="1"/>
</dbReference>
<keyword evidence="1 13" id="KW-0436">Ligase</keyword>
<name>A0A937M2N9_9GAMM</name>